<dbReference type="Gene3D" id="3.90.105.10">
    <property type="entry name" value="Molybdopterin biosynthesis moea protein, domain 2"/>
    <property type="match status" value="1"/>
</dbReference>
<dbReference type="Pfam" id="PF03454">
    <property type="entry name" value="MoeA_C"/>
    <property type="match status" value="1"/>
</dbReference>
<dbReference type="EC" id="2.10.1.1" evidence="6"/>
<feature type="domain" description="MoaB/Mog" evidence="7">
    <location>
        <begin position="209"/>
        <end position="346"/>
    </location>
</feature>
<keyword evidence="6" id="KW-0460">Magnesium</keyword>
<comment type="catalytic activity">
    <reaction evidence="5">
        <text>adenylyl-molybdopterin + molybdate = Mo-molybdopterin + AMP + H(+)</text>
        <dbReference type="Rhea" id="RHEA:35047"/>
        <dbReference type="ChEBI" id="CHEBI:15378"/>
        <dbReference type="ChEBI" id="CHEBI:36264"/>
        <dbReference type="ChEBI" id="CHEBI:62727"/>
        <dbReference type="ChEBI" id="CHEBI:71302"/>
        <dbReference type="ChEBI" id="CHEBI:456215"/>
        <dbReference type="EC" id="2.10.1.1"/>
    </reaction>
</comment>
<comment type="pathway">
    <text evidence="2 6">Cofactor biosynthesis; molybdopterin biosynthesis.</text>
</comment>
<dbReference type="SUPFAM" id="SSF63867">
    <property type="entry name" value="MoeA C-terminal domain-like"/>
    <property type="match status" value="1"/>
</dbReference>
<protein>
    <recommendedName>
        <fullName evidence="6">Molybdopterin molybdenumtransferase</fullName>
        <ecNumber evidence="6">2.10.1.1</ecNumber>
    </recommendedName>
</protein>
<dbReference type="PANTHER" id="PTHR10192:SF5">
    <property type="entry name" value="GEPHYRIN"/>
    <property type="match status" value="1"/>
</dbReference>
<dbReference type="InterPro" id="IPR005110">
    <property type="entry name" value="MoeA_linker/N"/>
</dbReference>
<reference evidence="8 9" key="1">
    <citation type="submission" date="2017-09" db="EMBL/GenBank/DDBJ databases">
        <title>Depth-based differentiation of microbial function through sediment-hosted aquifers and enrichment of novel symbionts in the deep terrestrial subsurface.</title>
        <authorList>
            <person name="Probst A.J."/>
            <person name="Ladd B."/>
            <person name="Jarett J.K."/>
            <person name="Geller-Mcgrath D.E."/>
            <person name="Sieber C.M."/>
            <person name="Emerson J.B."/>
            <person name="Anantharaman K."/>
            <person name="Thomas B.C."/>
            <person name="Malmstrom R."/>
            <person name="Stieglmeier M."/>
            <person name="Klingl A."/>
            <person name="Woyke T."/>
            <person name="Ryan C.M."/>
            <person name="Banfield J.F."/>
        </authorList>
    </citation>
    <scope>NUCLEOTIDE SEQUENCE [LARGE SCALE GENOMIC DNA]</scope>
    <source>
        <strain evidence="8">CG23_combo_of_CG06-09_8_20_14_all_40_23</strain>
    </source>
</reference>
<dbReference type="InterPro" id="IPR008284">
    <property type="entry name" value="MoCF_biosynth_CS"/>
</dbReference>
<proteinExistence type="inferred from homology"/>
<dbReference type="Pfam" id="PF03453">
    <property type="entry name" value="MoeA_N"/>
    <property type="match status" value="1"/>
</dbReference>
<dbReference type="PANTHER" id="PTHR10192">
    <property type="entry name" value="MOLYBDOPTERIN BIOSYNTHESIS PROTEIN"/>
    <property type="match status" value="1"/>
</dbReference>
<evidence type="ECO:0000256" key="5">
    <source>
        <dbReference type="ARBA" id="ARBA00047317"/>
    </source>
</evidence>
<dbReference type="AlphaFoldDB" id="A0A2H0A8A1"/>
<evidence type="ECO:0000256" key="1">
    <source>
        <dbReference type="ARBA" id="ARBA00002901"/>
    </source>
</evidence>
<evidence type="ECO:0000259" key="7">
    <source>
        <dbReference type="SMART" id="SM00852"/>
    </source>
</evidence>
<dbReference type="NCBIfam" id="NF045515">
    <property type="entry name" value="Glp_gephyrin"/>
    <property type="match status" value="1"/>
</dbReference>
<evidence type="ECO:0000313" key="8">
    <source>
        <dbReference type="EMBL" id="PIP41662.1"/>
    </source>
</evidence>
<keyword evidence="4 6" id="KW-0501">Molybdenum cofactor biosynthesis</keyword>
<dbReference type="EMBL" id="PCSH01000049">
    <property type="protein sequence ID" value="PIP41662.1"/>
    <property type="molecule type" value="Genomic_DNA"/>
</dbReference>
<accession>A0A2H0A8A1</accession>
<dbReference type="InterPro" id="IPR036425">
    <property type="entry name" value="MoaB/Mog-like_dom_sf"/>
</dbReference>
<dbReference type="GO" id="GO:0005829">
    <property type="term" value="C:cytosol"/>
    <property type="evidence" value="ECO:0007669"/>
    <property type="project" value="TreeGrafter"/>
</dbReference>
<dbReference type="InterPro" id="IPR005111">
    <property type="entry name" value="MoeA_C_domain_IV"/>
</dbReference>
<evidence type="ECO:0000313" key="9">
    <source>
        <dbReference type="Proteomes" id="UP000231067"/>
    </source>
</evidence>
<gene>
    <name evidence="8" type="ORF">COX18_02760</name>
</gene>
<dbReference type="InterPro" id="IPR038987">
    <property type="entry name" value="MoeA-like"/>
</dbReference>
<dbReference type="Gene3D" id="2.40.340.10">
    <property type="entry name" value="MoeA, C-terminal, domain IV"/>
    <property type="match status" value="1"/>
</dbReference>
<keyword evidence="6" id="KW-0500">Molybdenum</keyword>
<dbReference type="InterPro" id="IPR001453">
    <property type="entry name" value="MoaB/Mog_dom"/>
</dbReference>
<organism evidence="8 9">
    <name type="scientific">Candidatus Desantisbacteria bacterium CG23_combo_of_CG06-09_8_20_14_all_40_23</name>
    <dbReference type="NCBI Taxonomy" id="1974550"/>
    <lineage>
        <taxon>Bacteria</taxon>
        <taxon>Candidatus Desantisiibacteriota</taxon>
    </lineage>
</organism>
<dbReference type="GO" id="GO:0006777">
    <property type="term" value="P:Mo-molybdopterin cofactor biosynthetic process"/>
    <property type="evidence" value="ECO:0007669"/>
    <property type="project" value="UniProtKB-UniRule"/>
</dbReference>
<dbReference type="CDD" id="cd00887">
    <property type="entry name" value="MoeA"/>
    <property type="match status" value="1"/>
</dbReference>
<dbReference type="NCBIfam" id="TIGR00177">
    <property type="entry name" value="molyb_syn"/>
    <property type="match status" value="1"/>
</dbReference>
<evidence type="ECO:0000256" key="6">
    <source>
        <dbReference type="RuleBase" id="RU365090"/>
    </source>
</evidence>
<dbReference type="Pfam" id="PF00994">
    <property type="entry name" value="MoCF_biosynth"/>
    <property type="match status" value="1"/>
</dbReference>
<dbReference type="Proteomes" id="UP000231067">
    <property type="component" value="Unassembled WGS sequence"/>
</dbReference>
<dbReference type="SUPFAM" id="SSF53218">
    <property type="entry name" value="Molybdenum cofactor biosynthesis proteins"/>
    <property type="match status" value="1"/>
</dbReference>
<evidence type="ECO:0000256" key="3">
    <source>
        <dbReference type="ARBA" id="ARBA00010763"/>
    </source>
</evidence>
<dbReference type="SUPFAM" id="SSF63882">
    <property type="entry name" value="MoeA N-terminal region -like"/>
    <property type="match status" value="1"/>
</dbReference>
<evidence type="ECO:0000256" key="2">
    <source>
        <dbReference type="ARBA" id="ARBA00005046"/>
    </source>
</evidence>
<dbReference type="UniPathway" id="UPA00344"/>
<evidence type="ECO:0000256" key="4">
    <source>
        <dbReference type="ARBA" id="ARBA00023150"/>
    </source>
</evidence>
<comment type="cofactor">
    <cofactor evidence="6">
        <name>Mg(2+)</name>
        <dbReference type="ChEBI" id="CHEBI:18420"/>
    </cofactor>
</comment>
<dbReference type="GO" id="GO:0046872">
    <property type="term" value="F:metal ion binding"/>
    <property type="evidence" value="ECO:0007669"/>
    <property type="project" value="UniProtKB-UniRule"/>
</dbReference>
<dbReference type="Gene3D" id="2.170.190.11">
    <property type="entry name" value="Molybdopterin biosynthesis moea protein, domain 3"/>
    <property type="match status" value="1"/>
</dbReference>
<dbReference type="InterPro" id="IPR036688">
    <property type="entry name" value="MoeA_C_domain_IV_sf"/>
</dbReference>
<keyword evidence="6" id="KW-0479">Metal-binding</keyword>
<comment type="function">
    <text evidence="1 6">Catalyzes the insertion of molybdate into adenylated molybdopterin with the concomitant release of AMP.</text>
</comment>
<comment type="similarity">
    <text evidence="3 6">Belongs to the MoeA family.</text>
</comment>
<comment type="caution">
    <text evidence="8">The sequence shown here is derived from an EMBL/GenBank/DDBJ whole genome shotgun (WGS) entry which is preliminary data.</text>
</comment>
<dbReference type="SMART" id="SM00852">
    <property type="entry name" value="MoCF_biosynth"/>
    <property type="match status" value="1"/>
</dbReference>
<dbReference type="Gene3D" id="3.40.980.10">
    <property type="entry name" value="MoaB/Mog-like domain"/>
    <property type="match status" value="1"/>
</dbReference>
<sequence>MNKSPFLNIKTTAETMDILYNCFAPEGGKGRRQEAGEKVAESFPLPRNIETIPLLEANNRVLAQDVYSQEDVPNFNRSTMDGYGLDARDSFGASSNMPAYLNIIGDVFMGEATTLKLSSGEVARIPTGGMLPDGANAVVMIEHSHEIDSKTIEIQKPVAIGENTVCVGQDIKKGNLLFSTGRLLRAYEIGALAAIGQTEVVVYQRLRVGIISTGDEIVPSRILPKPGQVRDISSSLLGSKLLELGAIPEFYGIVQDKVELIRDAITTSVAKNDMVLICGGSSVGTRDLVVDAISSMGKILIHGVAMRPGKPTIIAQIKGKPVIGLPGHPASSTIVFLVLVQPLLACLQNTSLKQWHITAITSRNIPSGSGREDYVRVKIREEDGRYLAEPVFGPSGLISPVFESNGLIKIPIDCEGLDTGQETRVMLI</sequence>
<dbReference type="GO" id="GO:0061599">
    <property type="term" value="F:molybdopterin molybdotransferase activity"/>
    <property type="evidence" value="ECO:0007669"/>
    <property type="project" value="UniProtKB-UniRule"/>
</dbReference>
<name>A0A2H0A8A1_9BACT</name>
<dbReference type="InterPro" id="IPR036135">
    <property type="entry name" value="MoeA_linker/N_sf"/>
</dbReference>
<keyword evidence="6 8" id="KW-0808">Transferase</keyword>
<dbReference type="PROSITE" id="PS01079">
    <property type="entry name" value="MOCF_BIOSYNTHESIS_2"/>
    <property type="match status" value="1"/>
</dbReference>